<organism evidence="1 2">
    <name type="scientific">Vibrio lentus</name>
    <dbReference type="NCBI Taxonomy" id="136468"/>
    <lineage>
        <taxon>Bacteria</taxon>
        <taxon>Pseudomonadati</taxon>
        <taxon>Pseudomonadota</taxon>
        <taxon>Gammaproteobacteria</taxon>
        <taxon>Vibrionales</taxon>
        <taxon>Vibrionaceae</taxon>
        <taxon>Vibrio</taxon>
    </lineage>
</organism>
<evidence type="ECO:0000313" key="1">
    <source>
        <dbReference type="EMBL" id="PMM57990.1"/>
    </source>
</evidence>
<reference evidence="2" key="1">
    <citation type="submission" date="2016-07" db="EMBL/GenBank/DDBJ databases">
        <title>Nontailed viruses are major unrecognized killers of bacteria in the ocean.</title>
        <authorList>
            <person name="Kauffman K."/>
            <person name="Hussain F."/>
            <person name="Yang J."/>
            <person name="Arevalo P."/>
            <person name="Brown J."/>
            <person name="Cutler M."/>
            <person name="Kelly L."/>
            <person name="Polz M.F."/>
        </authorList>
    </citation>
    <scope>NUCLEOTIDE SEQUENCE [LARGE SCALE GENOMIC DNA]</scope>
    <source>
        <strain evidence="2">10N.261.48.A1</strain>
    </source>
</reference>
<protein>
    <submittedName>
        <fullName evidence="1">Uncharacterized protein</fullName>
    </submittedName>
</protein>
<dbReference type="EMBL" id="MCZJ01000014">
    <property type="protein sequence ID" value="PMM57990.1"/>
    <property type="molecule type" value="Genomic_DNA"/>
</dbReference>
<name>A0A855IPF0_9VIBR</name>
<comment type="caution">
    <text evidence="1">The sequence shown here is derived from an EMBL/GenBank/DDBJ whole genome shotgun (WGS) entry which is preliminary data.</text>
</comment>
<proteinExistence type="predicted"/>
<dbReference type="Proteomes" id="UP000235554">
    <property type="component" value="Unassembled WGS sequence"/>
</dbReference>
<gene>
    <name evidence="1" type="ORF">BCT50_22810</name>
</gene>
<accession>A0A855IPF0</accession>
<dbReference type="AlphaFoldDB" id="A0A855IPF0"/>
<evidence type="ECO:0000313" key="2">
    <source>
        <dbReference type="Proteomes" id="UP000235554"/>
    </source>
</evidence>
<sequence>MCLCHLTKLERNALGNLVWKVDECRNGKPVNLDGLRALIQSVQMNGKWKNFASKAYIMDNTIVNSVLTIHQINLIISVV</sequence>